<dbReference type="InterPro" id="IPR021109">
    <property type="entry name" value="Peptidase_aspartic_dom_sf"/>
</dbReference>
<sequence length="204" mass="23755">MENKHEFSLTVKQRIHCVDPDCAPLFIKNKKVIVEGFDGHSSGPQQVKEVQGSIKFNGWKFPNMPFTEWDLGEKNFDAILGQPWFVRYNPLIDRRSHKILSINGAETIDQANNGWILKIFSVKEAQKQVEPMIQDVLDEFKDVFPKELPAELPPERGIEFDMPMRPDAKPQYRPPFRLSKVERTSLEQLHRRPQTQRMDSAIEQ</sequence>
<dbReference type="VEuPathDB" id="FungiDB:H310_03966"/>
<accession>A0A024UGU0</accession>
<dbReference type="RefSeq" id="XP_008866281.1">
    <property type="nucleotide sequence ID" value="XM_008868059.1"/>
</dbReference>
<protein>
    <submittedName>
        <fullName evidence="2">Uncharacterized protein</fullName>
    </submittedName>
</protein>
<dbReference type="OrthoDB" id="121136at2759"/>
<feature type="compositionally biased region" description="Basic and acidic residues" evidence="1">
    <location>
        <begin position="179"/>
        <end position="190"/>
    </location>
</feature>
<proteinExistence type="predicted"/>
<evidence type="ECO:0000256" key="1">
    <source>
        <dbReference type="SAM" id="MobiDB-lite"/>
    </source>
</evidence>
<dbReference type="EMBL" id="KI913957">
    <property type="protein sequence ID" value="ETW04843.1"/>
    <property type="molecule type" value="Genomic_DNA"/>
</dbReference>
<reference evidence="2" key="1">
    <citation type="submission" date="2013-12" db="EMBL/GenBank/DDBJ databases">
        <title>The Genome Sequence of Aphanomyces invadans NJM9701.</title>
        <authorList>
            <consortium name="The Broad Institute Genomics Platform"/>
            <person name="Russ C."/>
            <person name="Tyler B."/>
            <person name="van West P."/>
            <person name="Dieguez-Uribeondo J."/>
            <person name="Young S.K."/>
            <person name="Zeng Q."/>
            <person name="Gargeya S."/>
            <person name="Fitzgerald M."/>
            <person name="Abouelleil A."/>
            <person name="Alvarado L."/>
            <person name="Chapman S.B."/>
            <person name="Gainer-Dewar J."/>
            <person name="Goldberg J."/>
            <person name="Griggs A."/>
            <person name="Gujja S."/>
            <person name="Hansen M."/>
            <person name="Howarth C."/>
            <person name="Imamovic A."/>
            <person name="Ireland A."/>
            <person name="Larimer J."/>
            <person name="McCowan C."/>
            <person name="Murphy C."/>
            <person name="Pearson M."/>
            <person name="Poon T.W."/>
            <person name="Priest M."/>
            <person name="Roberts A."/>
            <person name="Saif S."/>
            <person name="Shea T."/>
            <person name="Sykes S."/>
            <person name="Wortman J."/>
            <person name="Nusbaum C."/>
            <person name="Birren B."/>
        </authorList>
    </citation>
    <scope>NUCLEOTIDE SEQUENCE [LARGE SCALE GENOMIC DNA]</scope>
    <source>
        <strain evidence="2">NJM9701</strain>
    </source>
</reference>
<dbReference type="Gene3D" id="2.40.70.10">
    <property type="entry name" value="Acid Proteases"/>
    <property type="match status" value="1"/>
</dbReference>
<evidence type="ECO:0000313" key="2">
    <source>
        <dbReference type="EMBL" id="ETW04843.1"/>
    </source>
</evidence>
<dbReference type="eggNOG" id="ENOG502T212">
    <property type="taxonomic scope" value="Eukaryota"/>
</dbReference>
<feature type="compositionally biased region" description="Basic and acidic residues" evidence="1">
    <location>
        <begin position="156"/>
        <end position="170"/>
    </location>
</feature>
<dbReference type="GeneID" id="20081016"/>
<organism evidence="2">
    <name type="scientific">Aphanomyces invadans</name>
    <dbReference type="NCBI Taxonomy" id="157072"/>
    <lineage>
        <taxon>Eukaryota</taxon>
        <taxon>Sar</taxon>
        <taxon>Stramenopiles</taxon>
        <taxon>Oomycota</taxon>
        <taxon>Saprolegniomycetes</taxon>
        <taxon>Saprolegniales</taxon>
        <taxon>Verrucalvaceae</taxon>
        <taxon>Aphanomyces</taxon>
    </lineage>
</organism>
<dbReference type="AlphaFoldDB" id="A0A024UGU0"/>
<feature type="region of interest" description="Disordered" evidence="1">
    <location>
        <begin position="156"/>
        <end position="204"/>
    </location>
</feature>
<gene>
    <name evidence="2" type="ORF">H310_03966</name>
</gene>
<name>A0A024UGU0_9STRA</name>
<feature type="compositionally biased region" description="Polar residues" evidence="1">
    <location>
        <begin position="195"/>
        <end position="204"/>
    </location>
</feature>